<proteinExistence type="predicted"/>
<keyword evidence="2" id="KW-0378">Hydrolase</keyword>
<organism evidence="2 3">
    <name type="scientific">Mucilaginibacter mali</name>
    <dbReference type="NCBI Taxonomy" id="2740462"/>
    <lineage>
        <taxon>Bacteria</taxon>
        <taxon>Pseudomonadati</taxon>
        <taxon>Bacteroidota</taxon>
        <taxon>Sphingobacteriia</taxon>
        <taxon>Sphingobacteriales</taxon>
        <taxon>Sphingobacteriaceae</taxon>
        <taxon>Mucilaginibacter</taxon>
    </lineage>
</organism>
<feature type="domain" description="Putative restriction endonuclease" evidence="1">
    <location>
        <begin position="17"/>
        <end position="164"/>
    </location>
</feature>
<dbReference type="InterPro" id="IPR012296">
    <property type="entry name" value="Nuclease_put_TT1808"/>
</dbReference>
<evidence type="ECO:0000259" key="1">
    <source>
        <dbReference type="Pfam" id="PF05685"/>
    </source>
</evidence>
<evidence type="ECO:0000313" key="3">
    <source>
        <dbReference type="Proteomes" id="UP000505355"/>
    </source>
</evidence>
<protein>
    <submittedName>
        <fullName evidence="2">Uma2 family endonuclease</fullName>
    </submittedName>
</protein>
<keyword evidence="3" id="KW-1185">Reference proteome</keyword>
<keyword evidence="2" id="KW-0255">Endonuclease</keyword>
<name>A0A7D4QC72_9SPHI</name>
<dbReference type="EMBL" id="CP054139">
    <property type="protein sequence ID" value="QKJ32085.1"/>
    <property type="molecule type" value="Genomic_DNA"/>
</dbReference>
<keyword evidence="2" id="KW-0540">Nuclease</keyword>
<dbReference type="KEGG" id="mmab:HQ865_20730"/>
<accession>A0A7D4QC72</accession>
<dbReference type="InterPro" id="IPR011335">
    <property type="entry name" value="Restrct_endonuc-II-like"/>
</dbReference>
<dbReference type="GO" id="GO:0004519">
    <property type="term" value="F:endonuclease activity"/>
    <property type="evidence" value="ECO:0007669"/>
    <property type="project" value="UniProtKB-KW"/>
</dbReference>
<dbReference type="Gene3D" id="3.90.1570.10">
    <property type="entry name" value="tt1808, chain A"/>
    <property type="match status" value="1"/>
</dbReference>
<dbReference type="CDD" id="cd06260">
    <property type="entry name" value="DUF820-like"/>
    <property type="match status" value="1"/>
</dbReference>
<reference evidence="2 3" key="1">
    <citation type="submission" date="2020-05" db="EMBL/GenBank/DDBJ databases">
        <title>Mucilaginibacter mali sp. nov.</title>
        <authorList>
            <person name="Kim H.S."/>
            <person name="Lee K.C."/>
            <person name="Suh M.K."/>
            <person name="Kim J.-S."/>
            <person name="Han K.-I."/>
            <person name="Eom M.K."/>
            <person name="Shin Y.K."/>
            <person name="Lee J.-S."/>
        </authorList>
    </citation>
    <scope>NUCLEOTIDE SEQUENCE [LARGE SCALE GENOMIC DNA]</scope>
    <source>
        <strain evidence="2 3">G2-14</strain>
    </source>
</reference>
<dbReference type="InterPro" id="IPR008538">
    <property type="entry name" value="Uma2"/>
</dbReference>
<gene>
    <name evidence="2" type="ORF">HQ865_20730</name>
</gene>
<sequence>MNIPDIPRTAMDVFEMLPEGTLCEVIDNALYMSPSPTTEDQRISMKLSSRLDIFVSDNSLGEVFAAPYDVYLDNGASVVQPDFLFVKAERESIVVKKGIVGSPDFVIEILSSNIAFDKETKLNLYQRNAIPEYFIINPETKTVLHYLLVDGIYQLQESQPIGQLNIKQLDLRVNF</sequence>
<dbReference type="AlphaFoldDB" id="A0A7D4QC72"/>
<dbReference type="RefSeq" id="WP_173416737.1">
    <property type="nucleotide sequence ID" value="NZ_CP054139.1"/>
</dbReference>
<dbReference type="PANTHER" id="PTHR34107">
    <property type="entry name" value="SLL0198 PROTEIN-RELATED"/>
    <property type="match status" value="1"/>
</dbReference>
<evidence type="ECO:0000313" key="2">
    <source>
        <dbReference type="EMBL" id="QKJ32085.1"/>
    </source>
</evidence>
<dbReference type="SUPFAM" id="SSF52980">
    <property type="entry name" value="Restriction endonuclease-like"/>
    <property type="match status" value="1"/>
</dbReference>
<dbReference type="PANTHER" id="PTHR34107:SF4">
    <property type="entry name" value="SLL1222 PROTEIN"/>
    <property type="match status" value="1"/>
</dbReference>
<dbReference type="Pfam" id="PF05685">
    <property type="entry name" value="Uma2"/>
    <property type="match status" value="1"/>
</dbReference>
<dbReference type="Proteomes" id="UP000505355">
    <property type="component" value="Chromosome"/>
</dbReference>